<evidence type="ECO:0000256" key="5">
    <source>
        <dbReference type="ARBA" id="ARBA00022840"/>
    </source>
</evidence>
<evidence type="ECO:0000259" key="11">
    <source>
        <dbReference type="PROSITE" id="PS00486"/>
    </source>
</evidence>
<keyword evidence="6 9" id="KW-0238">DNA-binding</keyword>
<evidence type="ECO:0000313" key="12">
    <source>
        <dbReference type="EMBL" id="SEI45439.1"/>
    </source>
</evidence>
<dbReference type="InterPro" id="IPR007696">
    <property type="entry name" value="DNA_mismatch_repair_MutS_core"/>
</dbReference>
<dbReference type="Pfam" id="PF05192">
    <property type="entry name" value="MutS_III"/>
    <property type="match status" value="1"/>
</dbReference>
<dbReference type="SUPFAM" id="SSF52540">
    <property type="entry name" value="P-loop containing nucleoside triphosphate hydrolases"/>
    <property type="match status" value="1"/>
</dbReference>
<dbReference type="Pfam" id="PF01624">
    <property type="entry name" value="MutS_I"/>
    <property type="match status" value="1"/>
</dbReference>
<dbReference type="STRING" id="64971.SAMN05421831_10278"/>
<evidence type="ECO:0000256" key="10">
    <source>
        <dbReference type="RuleBase" id="RU003756"/>
    </source>
</evidence>
<evidence type="ECO:0000256" key="6">
    <source>
        <dbReference type="ARBA" id="ARBA00023125"/>
    </source>
</evidence>
<dbReference type="InterPro" id="IPR045076">
    <property type="entry name" value="MutS"/>
</dbReference>
<evidence type="ECO:0000313" key="13">
    <source>
        <dbReference type="Proteomes" id="UP000242999"/>
    </source>
</evidence>
<evidence type="ECO:0000256" key="1">
    <source>
        <dbReference type="ARBA" id="ARBA00006271"/>
    </source>
</evidence>
<dbReference type="PIRSF" id="PIRSF037677">
    <property type="entry name" value="DNA_mis_repair_Msh6"/>
    <property type="match status" value="1"/>
</dbReference>
<evidence type="ECO:0000256" key="3">
    <source>
        <dbReference type="ARBA" id="ARBA00022741"/>
    </source>
</evidence>
<keyword evidence="13" id="KW-1185">Reference proteome</keyword>
<dbReference type="Gene3D" id="1.10.1420.10">
    <property type="match status" value="2"/>
</dbReference>
<keyword evidence="4 9" id="KW-0227">DNA damage</keyword>
<comment type="function">
    <text evidence="8 9">This protein is involved in the repair of mismatches in DNA. It is possible that it carries out the mismatch recognition step. This protein has a weak ATPase activity.</text>
</comment>
<proteinExistence type="inferred from homology"/>
<keyword evidence="7 9" id="KW-0234">DNA repair</keyword>
<dbReference type="InterPro" id="IPR036187">
    <property type="entry name" value="DNA_mismatch_repair_MutS_sf"/>
</dbReference>
<dbReference type="SMART" id="SM00533">
    <property type="entry name" value="MUTSd"/>
    <property type="match status" value="1"/>
</dbReference>
<dbReference type="GO" id="GO:0006298">
    <property type="term" value="P:mismatch repair"/>
    <property type="evidence" value="ECO:0007669"/>
    <property type="project" value="UniProtKB-UniRule"/>
</dbReference>
<evidence type="ECO:0000256" key="4">
    <source>
        <dbReference type="ARBA" id="ARBA00022763"/>
    </source>
</evidence>
<dbReference type="InterPro" id="IPR007861">
    <property type="entry name" value="DNA_mismatch_repair_MutS_clamp"/>
</dbReference>
<dbReference type="FunFam" id="3.40.1170.10:FF:000001">
    <property type="entry name" value="DNA mismatch repair protein MutS"/>
    <property type="match status" value="1"/>
</dbReference>
<dbReference type="InterPro" id="IPR027417">
    <property type="entry name" value="P-loop_NTPase"/>
</dbReference>
<dbReference type="GO" id="GO:0005524">
    <property type="term" value="F:ATP binding"/>
    <property type="evidence" value="ECO:0007669"/>
    <property type="project" value="UniProtKB-UniRule"/>
</dbReference>
<dbReference type="FunFam" id="1.10.1420.10:FF:000002">
    <property type="entry name" value="DNA mismatch repair protein MutS"/>
    <property type="match status" value="1"/>
</dbReference>
<dbReference type="InterPro" id="IPR005748">
    <property type="entry name" value="DNA_mismatch_repair_MutS"/>
</dbReference>
<accession>A0A1H6QP93</accession>
<dbReference type="SUPFAM" id="SSF53150">
    <property type="entry name" value="DNA repair protein MutS, domain II"/>
    <property type="match status" value="1"/>
</dbReference>
<evidence type="ECO:0000256" key="7">
    <source>
        <dbReference type="ARBA" id="ARBA00023204"/>
    </source>
</evidence>
<dbReference type="CDD" id="cd03284">
    <property type="entry name" value="ABC_MutS1"/>
    <property type="match status" value="1"/>
</dbReference>
<feature type="domain" description="DNA mismatch repair proteins mutS family" evidence="11">
    <location>
        <begin position="695"/>
        <end position="711"/>
    </location>
</feature>
<dbReference type="Pfam" id="PF05190">
    <property type="entry name" value="MutS_IV"/>
    <property type="match status" value="1"/>
</dbReference>
<dbReference type="AlphaFoldDB" id="A0A1H6QP93"/>
<dbReference type="PROSITE" id="PS00486">
    <property type="entry name" value="DNA_MISMATCH_REPAIR_2"/>
    <property type="match status" value="1"/>
</dbReference>
<dbReference type="FunFam" id="3.40.50.300:FF:000870">
    <property type="entry name" value="MutS protein homolog 4"/>
    <property type="match status" value="1"/>
</dbReference>
<dbReference type="PANTHER" id="PTHR11361:SF34">
    <property type="entry name" value="DNA MISMATCH REPAIR PROTEIN MSH1, MITOCHONDRIAL"/>
    <property type="match status" value="1"/>
</dbReference>
<dbReference type="InterPro" id="IPR036678">
    <property type="entry name" value="MutS_con_dom_sf"/>
</dbReference>
<dbReference type="GO" id="GO:0005829">
    <property type="term" value="C:cytosol"/>
    <property type="evidence" value="ECO:0007669"/>
    <property type="project" value="TreeGrafter"/>
</dbReference>
<dbReference type="SMART" id="SM00534">
    <property type="entry name" value="MUTSac"/>
    <property type="match status" value="1"/>
</dbReference>
<gene>
    <name evidence="9" type="primary">mutS</name>
    <name evidence="12" type="ORF">SAMN05421831_10278</name>
</gene>
<dbReference type="HAMAP" id="MF_00096">
    <property type="entry name" value="MutS"/>
    <property type="match status" value="1"/>
</dbReference>
<dbReference type="Pfam" id="PF00488">
    <property type="entry name" value="MutS_V"/>
    <property type="match status" value="1"/>
</dbReference>
<dbReference type="GO" id="GO:0030983">
    <property type="term" value="F:mismatched DNA binding"/>
    <property type="evidence" value="ECO:0007669"/>
    <property type="project" value="InterPro"/>
</dbReference>
<dbReference type="InterPro" id="IPR007860">
    <property type="entry name" value="DNA_mmatch_repair_MutS_con_dom"/>
</dbReference>
<dbReference type="Proteomes" id="UP000242999">
    <property type="component" value="Unassembled WGS sequence"/>
</dbReference>
<sequence length="875" mass="97392">MKSQQKTPQHTPMMQQYLAIKQEYPEILVFYRMGDFYELFFDDARKAAALLDITLTQRGQSAGEPIPMAGVPYHAVENYLVRLVQAGESVAICEQIGDPAQSKGPVERQVVRIITPGTLSDEALLDARTDNLVVAVHYHKKRGQQIWGLASLSLSSGEFSICELDSWRALEAELARLQAAELLYNEALEWPAEITQTQGSRRYPSWHFDLETSTHLLCQQFQVQDLSGFGCQHAQVALGAAGALLQYARETQKTHLSHIQSLRLEQTETFLQIDALSRRHLEIETNVQGGSNHTLVALLDHCATPMGSRLLRRWLGQPLRNLTLLQARQASLGALLAEPQALQQLPELLKPVGDMQRILTRVALGSARPRDLTRLTLGLLQLPDLHSQTRAYPVSLLQDLHTQIQPHPQLSQYLQSALVENPPAVLRDGGVIATGFDAELDELRQISQHAGDYLLQMEKEEKQRTGLSSLKVSYNRVHGYFIELSRTQAAQAPTHYVRRQTLKNVERYITPELKAFEDKALSAQSRALSREKYLYEQILLKIQQNLTELQACAQALAELDVLTTLAHKAQEGEWICPELVTDSVLSIQQGRHPVIETVSQQPFVANDLHLDANTRMLMITGPNMGGKSTYMRQTALLAVLAHIGSYIPAQGARIGLLDRIFTRIGAADDLTSGRSTFMVEMTETANILHNASAHSLVLMDEIGRGTSTFDGLALAWASAQALVQRGAFTLFATHYFELTELAATSPSLENVHLTATEYQDELIFLHQVQKGAASRSYGLQVARLAGMPRAVLQQAARKLQELEIQHHPQADLFQAQIQTATPVFDTQAQSLLEELQALDIDALTPKQALAHLYAYQERLLQGECTESNCSNLPLS</sequence>
<dbReference type="GO" id="GO:0140664">
    <property type="term" value="F:ATP-dependent DNA damage sensor activity"/>
    <property type="evidence" value="ECO:0007669"/>
    <property type="project" value="InterPro"/>
</dbReference>
<dbReference type="EMBL" id="FNYH01000002">
    <property type="protein sequence ID" value="SEI45439.1"/>
    <property type="molecule type" value="Genomic_DNA"/>
</dbReference>
<organism evidence="12 13">
    <name type="scientific">Allopseudospirillum japonicum</name>
    <dbReference type="NCBI Taxonomy" id="64971"/>
    <lineage>
        <taxon>Bacteria</taxon>
        <taxon>Pseudomonadati</taxon>
        <taxon>Pseudomonadota</taxon>
        <taxon>Gammaproteobacteria</taxon>
        <taxon>Oceanospirillales</taxon>
        <taxon>Oceanospirillaceae</taxon>
        <taxon>Allopseudospirillum</taxon>
    </lineage>
</organism>
<dbReference type="Pfam" id="PF05188">
    <property type="entry name" value="MutS_II"/>
    <property type="match status" value="1"/>
</dbReference>
<dbReference type="PANTHER" id="PTHR11361">
    <property type="entry name" value="DNA MISMATCH REPAIR PROTEIN MUTS FAMILY MEMBER"/>
    <property type="match status" value="1"/>
</dbReference>
<dbReference type="NCBIfam" id="TIGR01070">
    <property type="entry name" value="mutS1"/>
    <property type="match status" value="1"/>
</dbReference>
<comment type="similarity">
    <text evidence="1 9 10">Belongs to the DNA mismatch repair MutS family.</text>
</comment>
<dbReference type="SUPFAM" id="SSF55271">
    <property type="entry name" value="DNA repair protein MutS, domain I"/>
    <property type="match status" value="1"/>
</dbReference>
<protein>
    <recommendedName>
        <fullName evidence="2 9">DNA mismatch repair protein MutS</fullName>
    </recommendedName>
</protein>
<dbReference type="Gene3D" id="3.40.50.300">
    <property type="entry name" value="P-loop containing nucleotide triphosphate hydrolases"/>
    <property type="match status" value="1"/>
</dbReference>
<reference evidence="13" key="1">
    <citation type="submission" date="2016-10" db="EMBL/GenBank/DDBJ databases">
        <authorList>
            <person name="Varghese N."/>
            <person name="Submissions S."/>
        </authorList>
    </citation>
    <scope>NUCLEOTIDE SEQUENCE [LARGE SCALE GENOMIC DNA]</scope>
    <source>
        <strain evidence="13">DSM 7165</strain>
    </source>
</reference>
<evidence type="ECO:0000256" key="2">
    <source>
        <dbReference type="ARBA" id="ARBA00021982"/>
    </source>
</evidence>
<dbReference type="SUPFAM" id="SSF48334">
    <property type="entry name" value="DNA repair protein MutS, domain III"/>
    <property type="match status" value="1"/>
</dbReference>
<dbReference type="NCBIfam" id="NF003810">
    <property type="entry name" value="PRK05399.1"/>
    <property type="match status" value="1"/>
</dbReference>
<dbReference type="InterPro" id="IPR017261">
    <property type="entry name" value="DNA_mismatch_repair_MutS/MSH"/>
</dbReference>
<dbReference type="Gene3D" id="3.40.1170.10">
    <property type="entry name" value="DNA repair protein MutS, domain I"/>
    <property type="match status" value="1"/>
</dbReference>
<evidence type="ECO:0000256" key="8">
    <source>
        <dbReference type="ARBA" id="ARBA00024647"/>
    </source>
</evidence>
<dbReference type="InterPro" id="IPR016151">
    <property type="entry name" value="DNA_mismatch_repair_MutS_N"/>
</dbReference>
<dbReference type="InterPro" id="IPR007695">
    <property type="entry name" value="DNA_mismatch_repair_MutS-lik_N"/>
</dbReference>
<keyword evidence="5 9" id="KW-0067">ATP-binding</keyword>
<feature type="binding site" evidence="9">
    <location>
        <begin position="621"/>
        <end position="628"/>
    </location>
    <ligand>
        <name>ATP</name>
        <dbReference type="ChEBI" id="CHEBI:30616"/>
    </ligand>
</feature>
<evidence type="ECO:0000256" key="9">
    <source>
        <dbReference type="HAMAP-Rule" id="MF_00096"/>
    </source>
</evidence>
<dbReference type="Gene3D" id="3.30.420.110">
    <property type="entry name" value="MutS, connector domain"/>
    <property type="match status" value="1"/>
</dbReference>
<name>A0A1H6QP93_9GAMM</name>
<keyword evidence="3 9" id="KW-0547">Nucleotide-binding</keyword>
<dbReference type="GO" id="GO:0003684">
    <property type="term" value="F:damaged DNA binding"/>
    <property type="evidence" value="ECO:0007669"/>
    <property type="project" value="UniProtKB-UniRule"/>
</dbReference>
<dbReference type="InterPro" id="IPR000432">
    <property type="entry name" value="DNA_mismatch_repair_MutS_C"/>
</dbReference>